<dbReference type="NCBIfam" id="TIGR02595">
    <property type="entry name" value="PEP_CTERM"/>
    <property type="match status" value="1"/>
</dbReference>
<evidence type="ECO:0000313" key="3">
    <source>
        <dbReference type="EMBL" id="MDC8774464.1"/>
    </source>
</evidence>
<dbReference type="Pfam" id="PF07589">
    <property type="entry name" value="PEP-CTERM"/>
    <property type="match status" value="1"/>
</dbReference>
<evidence type="ECO:0000313" key="4">
    <source>
        <dbReference type="Proteomes" id="UP001221189"/>
    </source>
</evidence>
<evidence type="ECO:0000256" key="1">
    <source>
        <dbReference type="SAM" id="SignalP"/>
    </source>
</evidence>
<comment type="caution">
    <text evidence="3">The sequence shown here is derived from an EMBL/GenBank/DDBJ whole genome shotgun (WGS) entry which is preliminary data.</text>
</comment>
<organism evidence="3 4">
    <name type="scientific">Roseateles albus</name>
    <dbReference type="NCBI Taxonomy" id="2987525"/>
    <lineage>
        <taxon>Bacteria</taxon>
        <taxon>Pseudomonadati</taxon>
        <taxon>Pseudomonadota</taxon>
        <taxon>Betaproteobacteria</taxon>
        <taxon>Burkholderiales</taxon>
        <taxon>Sphaerotilaceae</taxon>
        <taxon>Roseateles</taxon>
    </lineage>
</organism>
<keyword evidence="1" id="KW-0732">Signal</keyword>
<proteinExistence type="predicted"/>
<feature type="domain" description="Ice-binding protein C-terminal" evidence="2">
    <location>
        <begin position="580"/>
        <end position="604"/>
    </location>
</feature>
<dbReference type="EMBL" id="JAQQXT010000022">
    <property type="protein sequence ID" value="MDC8774464.1"/>
    <property type="molecule type" value="Genomic_DNA"/>
</dbReference>
<feature type="chain" id="PRO_5045525803" evidence="1">
    <location>
        <begin position="20"/>
        <end position="607"/>
    </location>
</feature>
<protein>
    <submittedName>
        <fullName evidence="3">PEP-CTERM sorting domain-containing protein</fullName>
    </submittedName>
</protein>
<sequence>MKNTFFALSLSACASASWATPVTYYNELVDLNGGYVGVSSSPHATPSVYTNNSTGTNFAFLRSVEFNSTPAPSVQARSTVFNPGGGFSITKATGELSYDIGITGPASTWVPVSFSGIYAFGGYDLAGVTNSLASTATRVNFSIDGSAPTFDYQCSYHLCTNGVYGNDHASITLFETLQSIDSFAGFFIGKFNVLTDASGFATRRVSMMASASSISSGASFSASAYAFLDPEFHIDPTWLALNPGASVLVPEGVGNAISPVPEPRSWLLMMCGLSLLSLGLHKRLPVQSQSIGCESARHGFDARKRVLAICAMALAAGLWSSGARATTEITYLLRGNGTPGTGYVHLQDPQGTVSRSFTNDHFAYGLGASHASMAALVDYGKLKIEASSDGGPLFGYAEVAAGFRDTIRIDAPGQEGKTGFAAIHIDTDWQLTALASTGGGAFSQVQADVVVDGSHIGVLQNLRVECPPGQGCITTNAGPQLSVFAAGQPTSTGWITNSGAWAYLPFVFGKNSNINMSFSALTQAEGPFGGPHGEAAVDGFHSLYWGGISSVLDEGGNAVNFSLTSGSGTDYRDSLKPTTPVPEPSSYALMLAGLGLIGFVARRRKQQ</sequence>
<dbReference type="Proteomes" id="UP001221189">
    <property type="component" value="Unassembled WGS sequence"/>
</dbReference>
<reference evidence="3 4" key="1">
    <citation type="submission" date="2022-10" db="EMBL/GenBank/DDBJ databases">
        <title>Paucibacter sp. hw1 Genome sequencing.</title>
        <authorList>
            <person name="Park S."/>
        </authorList>
    </citation>
    <scope>NUCLEOTIDE SEQUENCE [LARGE SCALE GENOMIC DNA]</scope>
    <source>
        <strain evidence="4">hw1</strain>
    </source>
</reference>
<accession>A0ABT5KLY0</accession>
<dbReference type="InterPro" id="IPR013424">
    <property type="entry name" value="Ice-binding_C"/>
</dbReference>
<name>A0ABT5KLY0_9BURK</name>
<feature type="signal peptide" evidence="1">
    <location>
        <begin position="1"/>
        <end position="19"/>
    </location>
</feature>
<gene>
    <name evidence="3" type="ORF">PRZ03_23115</name>
</gene>
<keyword evidence="4" id="KW-1185">Reference proteome</keyword>
<evidence type="ECO:0000259" key="2">
    <source>
        <dbReference type="Pfam" id="PF07589"/>
    </source>
</evidence>